<evidence type="ECO:0000313" key="2">
    <source>
        <dbReference type="EMBL" id="CEK88730.1"/>
    </source>
</evidence>
<sequence length="50" mass="5378">MKSEYKSSNVIGKSDTLSTTHSASYHTNEASRAGGANRTFSGIQNLVYLP</sequence>
<organism evidence="2">
    <name type="scientific">Arion vulgaris</name>
    <dbReference type="NCBI Taxonomy" id="1028688"/>
    <lineage>
        <taxon>Eukaryota</taxon>
        <taxon>Metazoa</taxon>
        <taxon>Spiralia</taxon>
        <taxon>Lophotrochozoa</taxon>
        <taxon>Mollusca</taxon>
        <taxon>Gastropoda</taxon>
        <taxon>Heterobranchia</taxon>
        <taxon>Euthyneura</taxon>
        <taxon>Panpulmonata</taxon>
        <taxon>Eupulmonata</taxon>
        <taxon>Stylommatophora</taxon>
        <taxon>Helicina</taxon>
        <taxon>Arionoidea</taxon>
        <taxon>Arionidae</taxon>
        <taxon>Arion</taxon>
    </lineage>
</organism>
<feature type="region of interest" description="Disordered" evidence="1">
    <location>
        <begin position="1"/>
        <end position="36"/>
    </location>
</feature>
<dbReference type="AlphaFoldDB" id="A0A0B7B9F9"/>
<reference evidence="2" key="1">
    <citation type="submission" date="2014-12" db="EMBL/GenBank/DDBJ databases">
        <title>Insight into the proteome of Arion vulgaris.</title>
        <authorList>
            <person name="Aradska J."/>
            <person name="Bulat T."/>
            <person name="Smidak R."/>
            <person name="Sarate P."/>
            <person name="Gangsoo J."/>
            <person name="Sialana F."/>
            <person name="Bilban M."/>
            <person name="Lubec G."/>
        </authorList>
    </citation>
    <scope>NUCLEOTIDE SEQUENCE</scope>
    <source>
        <tissue evidence="2">Skin</tissue>
    </source>
</reference>
<dbReference type="EMBL" id="HACG01041865">
    <property type="protein sequence ID" value="CEK88730.1"/>
    <property type="molecule type" value="Transcribed_RNA"/>
</dbReference>
<proteinExistence type="predicted"/>
<name>A0A0B7B9F9_9EUPU</name>
<feature type="compositionally biased region" description="Polar residues" evidence="1">
    <location>
        <begin position="1"/>
        <end position="30"/>
    </location>
</feature>
<gene>
    <name evidence="2" type="primary">ORF166720</name>
</gene>
<accession>A0A0B7B9F9</accession>
<protein>
    <submittedName>
        <fullName evidence="2">Uncharacterized protein</fullName>
    </submittedName>
</protein>
<evidence type="ECO:0000256" key="1">
    <source>
        <dbReference type="SAM" id="MobiDB-lite"/>
    </source>
</evidence>